<proteinExistence type="predicted"/>
<protein>
    <submittedName>
        <fullName evidence="7">Radical SAM protein</fullName>
    </submittedName>
</protein>
<dbReference type="CDD" id="cd01335">
    <property type="entry name" value="Radical_SAM"/>
    <property type="match status" value="1"/>
</dbReference>
<dbReference type="SMART" id="SM00729">
    <property type="entry name" value="Elp3"/>
    <property type="match status" value="1"/>
</dbReference>
<keyword evidence="2" id="KW-0949">S-adenosyl-L-methionine</keyword>
<dbReference type="Proteomes" id="UP000683559">
    <property type="component" value="Chromosome"/>
</dbReference>
<reference evidence="7 8" key="1">
    <citation type="submission" date="2021-06" db="EMBL/GenBank/DDBJ databases">
        <title>Gemonas diversity in paddy soil.</title>
        <authorList>
            <person name="Liu G."/>
        </authorList>
    </citation>
    <scope>NUCLEOTIDE SEQUENCE [LARGE SCALE GENOMIC DNA]</scope>
    <source>
        <strain evidence="7 8">RG2</strain>
    </source>
</reference>
<evidence type="ECO:0000256" key="3">
    <source>
        <dbReference type="ARBA" id="ARBA00022723"/>
    </source>
</evidence>
<feature type="domain" description="Radical SAM core" evidence="6">
    <location>
        <begin position="13"/>
        <end position="278"/>
    </location>
</feature>
<evidence type="ECO:0000259" key="6">
    <source>
        <dbReference type="PROSITE" id="PS51918"/>
    </source>
</evidence>
<organism evidence="7 8">
    <name type="scientific">Geomonas subterranea</name>
    <dbReference type="NCBI Taxonomy" id="2847989"/>
    <lineage>
        <taxon>Bacteria</taxon>
        <taxon>Pseudomonadati</taxon>
        <taxon>Thermodesulfobacteriota</taxon>
        <taxon>Desulfuromonadia</taxon>
        <taxon>Geobacterales</taxon>
        <taxon>Geobacteraceae</taxon>
        <taxon>Geomonas</taxon>
    </lineage>
</organism>
<comment type="cofactor">
    <cofactor evidence="1">
        <name>[4Fe-4S] cluster</name>
        <dbReference type="ChEBI" id="CHEBI:49883"/>
    </cofactor>
</comment>
<evidence type="ECO:0000313" key="7">
    <source>
        <dbReference type="EMBL" id="QXE91288.1"/>
    </source>
</evidence>
<keyword evidence="8" id="KW-1185">Reference proteome</keyword>
<dbReference type="PANTHER" id="PTHR43409:SF4">
    <property type="entry name" value="RADICAL SAM SUPERFAMILY PROTEIN"/>
    <property type="match status" value="1"/>
</dbReference>
<evidence type="ECO:0000256" key="1">
    <source>
        <dbReference type="ARBA" id="ARBA00001966"/>
    </source>
</evidence>
<keyword evidence="4" id="KW-0408">Iron</keyword>
<gene>
    <name evidence="7" type="ORF">KP001_01730</name>
</gene>
<evidence type="ECO:0000256" key="4">
    <source>
        <dbReference type="ARBA" id="ARBA00023004"/>
    </source>
</evidence>
<evidence type="ECO:0000256" key="2">
    <source>
        <dbReference type="ARBA" id="ARBA00022691"/>
    </source>
</evidence>
<evidence type="ECO:0000313" key="8">
    <source>
        <dbReference type="Proteomes" id="UP000683559"/>
    </source>
</evidence>
<accession>A0ABX8LHS3</accession>
<evidence type="ECO:0000256" key="5">
    <source>
        <dbReference type="ARBA" id="ARBA00023014"/>
    </source>
</evidence>
<dbReference type="PROSITE" id="PS51918">
    <property type="entry name" value="RADICAL_SAM"/>
    <property type="match status" value="1"/>
</dbReference>
<dbReference type="SFLD" id="SFLDG01095">
    <property type="entry name" value="Uncharacterised_Radical_SAM_Su"/>
    <property type="match status" value="1"/>
</dbReference>
<dbReference type="EMBL" id="CP077683">
    <property type="protein sequence ID" value="QXE91288.1"/>
    <property type="molecule type" value="Genomic_DNA"/>
</dbReference>
<dbReference type="InterPro" id="IPR006638">
    <property type="entry name" value="Elp3/MiaA/NifB-like_rSAM"/>
</dbReference>
<dbReference type="InterPro" id="IPR051198">
    <property type="entry name" value="BchE-like"/>
</dbReference>
<keyword evidence="5" id="KW-0411">Iron-sulfur</keyword>
<dbReference type="InterPro" id="IPR007197">
    <property type="entry name" value="rSAM"/>
</dbReference>
<sequence length="372" mass="41870">MAPYAGFEQGPIRPPSEADSLLIRVNRNCPWNRCTFCSLYKKRKFSIRPAEDVIRDIDTIHHLIKKIAAGAPPQSLSGEQQEVLAAWNWYGSGMESVFLQDADSFTCRPENLLRILHHLRERFPGVKRITCYARSASLARTPDGALKELAAAGLNRIHVGMETGSETLLKLVRKGVGKEEQVAAGLKVKGAGIELSEYFLAGLGGTELSREHAEESADVINRINPDFIRFRALHVLDNLDLFPDGGKPFRFAPDLVLARETRTFLERLDGITGAVRSDHGFNLFQEINGAFPGGKERMVAVPTRFMELEPDQRVLFQVGKRTGSLQRLDDLQRTERVDPVREMCRKAGITAANVDERMHAMMQERMRRGIYW</sequence>
<dbReference type="RefSeq" id="WP_217287873.1">
    <property type="nucleotide sequence ID" value="NZ_CP077683.1"/>
</dbReference>
<dbReference type="PANTHER" id="PTHR43409">
    <property type="entry name" value="ANAEROBIC MAGNESIUM-PROTOPORPHYRIN IX MONOMETHYL ESTER CYCLASE-RELATED"/>
    <property type="match status" value="1"/>
</dbReference>
<name>A0ABX8LHS3_9BACT</name>
<dbReference type="SFLD" id="SFLDS00029">
    <property type="entry name" value="Radical_SAM"/>
    <property type="match status" value="1"/>
</dbReference>
<keyword evidence="3" id="KW-0479">Metal-binding</keyword>
<dbReference type="Pfam" id="PF04055">
    <property type="entry name" value="Radical_SAM"/>
    <property type="match status" value="1"/>
</dbReference>